<feature type="binding site" evidence="3">
    <location>
        <position position="139"/>
    </location>
    <ligand>
        <name>dimethylallyl diphosphate</name>
        <dbReference type="ChEBI" id="CHEBI:57623"/>
    </ligand>
</feature>
<comment type="caution">
    <text evidence="4">The sequence shown here is derived from an EMBL/GenBank/DDBJ whole genome shotgun (WGS) entry which is preliminary data.</text>
</comment>
<organism evidence="4 5">
    <name type="scientific">Lecanosticta acicola</name>
    <dbReference type="NCBI Taxonomy" id="111012"/>
    <lineage>
        <taxon>Eukaryota</taxon>
        <taxon>Fungi</taxon>
        <taxon>Dikarya</taxon>
        <taxon>Ascomycota</taxon>
        <taxon>Pezizomycotina</taxon>
        <taxon>Dothideomycetes</taxon>
        <taxon>Dothideomycetidae</taxon>
        <taxon>Mycosphaerellales</taxon>
        <taxon>Mycosphaerellaceae</taxon>
        <taxon>Lecanosticta</taxon>
    </lineage>
</organism>
<dbReference type="EMBL" id="CAVMBE010000058">
    <property type="protein sequence ID" value="CAK4032110.1"/>
    <property type="molecule type" value="Genomic_DNA"/>
</dbReference>
<proteinExistence type="inferred from homology"/>
<dbReference type="AlphaFoldDB" id="A0AAI9EDI9"/>
<dbReference type="PANTHER" id="PTHR40627:SF4">
    <property type="entry name" value="PRENYLTRANSFERASE ASQH1-RELATED"/>
    <property type="match status" value="1"/>
</dbReference>
<comment type="similarity">
    <text evidence="1">Belongs to the tryptophan dimethylallyltransferase family.</text>
</comment>
<evidence type="ECO:0000256" key="3">
    <source>
        <dbReference type="PIRSR" id="PIRSR000509-1"/>
    </source>
</evidence>
<evidence type="ECO:0000313" key="5">
    <source>
        <dbReference type="Proteomes" id="UP001296104"/>
    </source>
</evidence>
<dbReference type="NCBIfam" id="TIGR03429">
    <property type="entry name" value="arom_pren_DMATS"/>
    <property type="match status" value="1"/>
</dbReference>
<dbReference type="SFLD" id="SFLDS00036">
    <property type="entry name" value="Aromatic_Prenyltransferase"/>
    <property type="match status" value="1"/>
</dbReference>
<reference evidence="4" key="1">
    <citation type="submission" date="2023-11" db="EMBL/GenBank/DDBJ databases">
        <authorList>
            <person name="Alioto T."/>
            <person name="Alioto T."/>
            <person name="Gomez Garrido J."/>
        </authorList>
    </citation>
    <scope>NUCLEOTIDE SEQUENCE</scope>
</reference>
<gene>
    <name evidence="4" type="ORF">LECACI_7A007268</name>
</gene>
<dbReference type="SFLD" id="SFLDG01162">
    <property type="entry name" value="I"/>
    <property type="match status" value="1"/>
</dbReference>
<feature type="binding site" evidence="3">
    <location>
        <position position="223"/>
    </location>
    <ligand>
        <name>dimethylallyl diphosphate</name>
        <dbReference type="ChEBI" id="CHEBI:57623"/>
    </ligand>
</feature>
<feature type="binding site" evidence="3">
    <location>
        <position position="291"/>
    </location>
    <ligand>
        <name>dimethylallyl diphosphate</name>
        <dbReference type="ChEBI" id="CHEBI:57623"/>
    </ligand>
</feature>
<name>A0AAI9EDI9_9PEZI</name>
<dbReference type="GO" id="GO:0009820">
    <property type="term" value="P:alkaloid metabolic process"/>
    <property type="evidence" value="ECO:0007669"/>
    <property type="project" value="InterPro"/>
</dbReference>
<feature type="binding site" evidence="3">
    <location>
        <position position="293"/>
    </location>
    <ligand>
        <name>dimethylallyl diphosphate</name>
        <dbReference type="ChEBI" id="CHEBI:57623"/>
    </ligand>
</feature>
<dbReference type="Pfam" id="PF11991">
    <property type="entry name" value="Trp_DMAT"/>
    <property type="match status" value="1"/>
</dbReference>
<feature type="binding site" evidence="3">
    <location>
        <position position="124"/>
    </location>
    <ligand>
        <name>L-tryptophan</name>
        <dbReference type="ChEBI" id="CHEBI:57912"/>
    </ligand>
</feature>
<keyword evidence="5" id="KW-1185">Reference proteome</keyword>
<sequence>MTTTNGEAIQNGNGHIDVNGKSQATAAGKAAVISNGHFAEVTPAVWLALRKYLPPRDEDFEYWWQLTGLHLAIMLQAAEYPSERQYNALLFHYHYVVPYLGPRPKPDGTMKWQSLLGVEGSPIEYSWKWNAPGGLPDVRYCMEAIDQYTGSAMDPLNQHAHREMLHHMAEAFPSVNLSWVNHFFATLYDHDPSKYVAEAAAGSHFTTTVMTAPEFLPEGLNVKTYFIPRKIGQTEGQIPLAEWEKSLQLLDPGNKARAAMHEFLSMTAEGQAMSPFMLAVDDVTPEKSRLKFYFQTSHTSFQSVREIMTLGGAIKVPDEKLAELKSLVYAVTDLPEDFPEEDEAPLTQAYAPLAKENFVELPILLAGYIYYFEIAPGQTLPQIKFYTPVRRYGPDDYKLAGGITKWMAAHGRGEYTDRYFNMLNNLSQHRRLQDGKGIQTYVSCLIKRSGSLDITSYLGPEAFDPGRGESSRRRSVRRRGDY</sequence>
<dbReference type="PIRSF" id="PIRSF000509">
    <property type="entry name" value="Trp_DMAT"/>
    <property type="match status" value="1"/>
</dbReference>
<evidence type="ECO:0000313" key="4">
    <source>
        <dbReference type="EMBL" id="CAK4032110.1"/>
    </source>
</evidence>
<protein>
    <submittedName>
        <fullName evidence="4">Dimethylallyl tryptophan synthase 1</fullName>
    </submittedName>
</protein>
<feature type="binding site" evidence="3">
    <location>
        <position position="289"/>
    </location>
    <ligand>
        <name>dimethylallyl diphosphate</name>
        <dbReference type="ChEBI" id="CHEBI:57623"/>
    </ligand>
</feature>
<keyword evidence="2" id="KW-0808">Transferase</keyword>
<dbReference type="CDD" id="cd13929">
    <property type="entry name" value="PT-DMATS_CymD"/>
    <property type="match status" value="1"/>
</dbReference>
<feature type="binding site" evidence="3">
    <location>
        <position position="386"/>
    </location>
    <ligand>
        <name>dimethylallyl diphosphate</name>
        <dbReference type="ChEBI" id="CHEBI:57623"/>
    </ligand>
</feature>
<feature type="binding site" evidence="3">
    <location>
        <position position="225"/>
    </location>
    <ligand>
        <name>dimethylallyl diphosphate</name>
        <dbReference type="ChEBI" id="CHEBI:57623"/>
    </ligand>
</feature>
<dbReference type="InterPro" id="IPR017795">
    <property type="entry name" value="ABBA_NscD-like"/>
</dbReference>
<accession>A0AAI9EDI9</accession>
<dbReference type="GO" id="GO:0004659">
    <property type="term" value="F:prenyltransferase activity"/>
    <property type="evidence" value="ECO:0007669"/>
    <property type="project" value="TreeGrafter"/>
</dbReference>
<evidence type="ECO:0000256" key="1">
    <source>
        <dbReference type="ARBA" id="ARBA00010209"/>
    </source>
</evidence>
<dbReference type="PANTHER" id="PTHR40627">
    <property type="entry name" value="INDOLE PRENYLTRANSFERASE TDIB-RELATED"/>
    <property type="match status" value="1"/>
</dbReference>
<dbReference type="InterPro" id="IPR033964">
    <property type="entry name" value="ABBA"/>
</dbReference>
<evidence type="ECO:0000256" key="2">
    <source>
        <dbReference type="ARBA" id="ARBA00022679"/>
    </source>
</evidence>
<dbReference type="Proteomes" id="UP001296104">
    <property type="component" value="Unassembled WGS sequence"/>
</dbReference>
<dbReference type="InterPro" id="IPR012148">
    <property type="entry name" value="ABBA_DMATS-like"/>
</dbReference>